<sequence>MHDSYDSKIIATCILVVPFCLYSSLMIMKLIIIIAECLRRTTPFSSHHVHEISLSAVSPKNYNGSIEQQPQPPLQQYNPNTILQPTPPSPTTQAHNNNALLQDARQKWFEDMRGWIMVVAVLVASVTYTTGLSPPGGLWQDELDGHKAGSSILHDKFPNRYTTFFYANATAFMTSLVIIILLMNEKFYCDRYRVIMLNMSMVLDLVSLMIAYAAGCARRLSTSIYVIVLAVGVLLVVFYSAYLYSLASKLKRASWVVDVVGRDFIPDHASSSVQPKDCGIARSLKKHEALPNSSKVPSTIYLEW</sequence>
<gene>
    <name evidence="3" type="ORF">FCM35_KLT02670</name>
</gene>
<comment type="caution">
    <text evidence="3">The sequence shown here is derived from an EMBL/GenBank/DDBJ whole genome shotgun (WGS) entry which is preliminary data.</text>
</comment>
<proteinExistence type="predicted"/>
<organism evidence="3 4">
    <name type="scientific">Carex littledalei</name>
    <dbReference type="NCBI Taxonomy" id="544730"/>
    <lineage>
        <taxon>Eukaryota</taxon>
        <taxon>Viridiplantae</taxon>
        <taxon>Streptophyta</taxon>
        <taxon>Embryophyta</taxon>
        <taxon>Tracheophyta</taxon>
        <taxon>Spermatophyta</taxon>
        <taxon>Magnoliopsida</taxon>
        <taxon>Liliopsida</taxon>
        <taxon>Poales</taxon>
        <taxon>Cyperaceae</taxon>
        <taxon>Cyperoideae</taxon>
        <taxon>Cariceae</taxon>
        <taxon>Carex</taxon>
        <taxon>Carex subgen. Euthyceras</taxon>
    </lineage>
</organism>
<dbReference type="OrthoDB" id="681126at2759"/>
<dbReference type="InterPro" id="IPR026961">
    <property type="entry name" value="PGG_dom"/>
</dbReference>
<feature type="transmembrane region" description="Helical" evidence="1">
    <location>
        <begin position="115"/>
        <end position="133"/>
    </location>
</feature>
<keyword evidence="1" id="KW-0472">Membrane</keyword>
<dbReference type="Pfam" id="PF13962">
    <property type="entry name" value="PGG"/>
    <property type="match status" value="1"/>
</dbReference>
<dbReference type="EMBL" id="SWLB01000012">
    <property type="protein sequence ID" value="KAF3331264.1"/>
    <property type="molecule type" value="Genomic_DNA"/>
</dbReference>
<dbReference type="AlphaFoldDB" id="A0A833R8T6"/>
<feature type="transmembrane region" description="Helical" evidence="1">
    <location>
        <begin position="14"/>
        <end position="35"/>
    </location>
</feature>
<evidence type="ECO:0000259" key="2">
    <source>
        <dbReference type="Pfam" id="PF13962"/>
    </source>
</evidence>
<evidence type="ECO:0000256" key="1">
    <source>
        <dbReference type="SAM" id="Phobius"/>
    </source>
</evidence>
<keyword evidence="1" id="KW-1133">Transmembrane helix</keyword>
<evidence type="ECO:0000313" key="3">
    <source>
        <dbReference type="EMBL" id="KAF3331264.1"/>
    </source>
</evidence>
<evidence type="ECO:0000313" key="4">
    <source>
        <dbReference type="Proteomes" id="UP000623129"/>
    </source>
</evidence>
<feature type="transmembrane region" description="Helical" evidence="1">
    <location>
        <begin position="163"/>
        <end position="182"/>
    </location>
</feature>
<reference evidence="3" key="1">
    <citation type="submission" date="2020-01" db="EMBL/GenBank/DDBJ databases">
        <title>Genome sequence of Kobresia littledalei, the first chromosome-level genome in the family Cyperaceae.</title>
        <authorList>
            <person name="Qu G."/>
        </authorList>
    </citation>
    <scope>NUCLEOTIDE SEQUENCE</scope>
    <source>
        <strain evidence="3">C.B.Clarke</strain>
        <tissue evidence="3">Leaf</tissue>
    </source>
</reference>
<dbReference type="Proteomes" id="UP000623129">
    <property type="component" value="Unassembled WGS sequence"/>
</dbReference>
<dbReference type="PANTHER" id="PTHR24177">
    <property type="entry name" value="CASKIN"/>
    <property type="match status" value="1"/>
</dbReference>
<accession>A0A833R8T6</accession>
<dbReference type="GO" id="GO:0016020">
    <property type="term" value="C:membrane"/>
    <property type="evidence" value="ECO:0007669"/>
    <property type="project" value="TreeGrafter"/>
</dbReference>
<protein>
    <recommendedName>
        <fullName evidence="2">PGG domain-containing protein</fullName>
    </recommendedName>
</protein>
<name>A0A833R8T6_9POAL</name>
<keyword evidence="4" id="KW-1185">Reference proteome</keyword>
<feature type="transmembrane region" description="Helical" evidence="1">
    <location>
        <begin position="224"/>
        <end position="244"/>
    </location>
</feature>
<dbReference type="PANTHER" id="PTHR24177:SF432">
    <property type="entry name" value="OS06G0286146 PROTEIN"/>
    <property type="match status" value="1"/>
</dbReference>
<keyword evidence="1" id="KW-0812">Transmembrane</keyword>
<feature type="domain" description="PGG" evidence="2">
    <location>
        <begin position="107"/>
        <end position="218"/>
    </location>
</feature>
<feature type="transmembrane region" description="Helical" evidence="1">
    <location>
        <begin position="194"/>
        <end position="212"/>
    </location>
</feature>